<evidence type="ECO:0000313" key="1">
    <source>
        <dbReference type="EMBL" id="KAJ5066745.1"/>
    </source>
</evidence>
<reference evidence="1" key="1">
    <citation type="submission" date="2022-10" db="EMBL/GenBank/DDBJ databases">
        <title>Novel sulphate-reducing endosymbionts in the free-living metamonad Anaeramoeba.</title>
        <authorList>
            <person name="Jerlstrom-Hultqvist J."/>
            <person name="Cepicka I."/>
            <person name="Gallot-Lavallee L."/>
            <person name="Salas-Leiva D."/>
            <person name="Curtis B.A."/>
            <person name="Zahonova K."/>
            <person name="Pipaliya S."/>
            <person name="Dacks J."/>
            <person name="Roger A.J."/>
        </authorList>
    </citation>
    <scope>NUCLEOTIDE SEQUENCE</scope>
    <source>
        <strain evidence="1">BMAN</strain>
    </source>
</reference>
<protein>
    <submittedName>
        <fullName evidence="1">Uncharacterized protein</fullName>
    </submittedName>
</protein>
<accession>A0A9Q0L6K2</accession>
<evidence type="ECO:0000313" key="2">
    <source>
        <dbReference type="Proteomes" id="UP001149090"/>
    </source>
</evidence>
<organism evidence="1 2">
    <name type="scientific">Anaeramoeba ignava</name>
    <name type="common">Anaerobic marine amoeba</name>
    <dbReference type="NCBI Taxonomy" id="1746090"/>
    <lineage>
        <taxon>Eukaryota</taxon>
        <taxon>Metamonada</taxon>
        <taxon>Anaeramoebidae</taxon>
        <taxon>Anaeramoeba</taxon>
    </lineage>
</organism>
<keyword evidence="2" id="KW-1185">Reference proteome</keyword>
<dbReference type="Proteomes" id="UP001149090">
    <property type="component" value="Unassembled WGS sequence"/>
</dbReference>
<gene>
    <name evidence="1" type="ORF">M0811_03089</name>
</gene>
<dbReference type="OrthoDB" id="21595at2759"/>
<dbReference type="EMBL" id="JAPDFW010000136">
    <property type="protein sequence ID" value="KAJ5066745.1"/>
    <property type="molecule type" value="Genomic_DNA"/>
</dbReference>
<name>A0A9Q0L6K2_ANAIG</name>
<comment type="caution">
    <text evidence="1">The sequence shown here is derived from an EMBL/GenBank/DDBJ whole genome shotgun (WGS) entry which is preliminary data.</text>
</comment>
<sequence length="1334" mass="155499">MEIEIQEAEQFLSNIFKKTISFNLNELKFSIKICKLLKRIYPEIEFSISKNNSDENFKNFFEECKKQEIIEKETNPTTDKQIISKILLKIKEITTSPNSPKKKIKIKGPKSPKKEITSKELTAIIQERLETTKTNKKKSIKQKMNEEKIFSTIESTNVTEWVLQDPELYTKSSFDSKAPMQISPFSLLQDLEHIPQEVIASLKQKFASNESSFDALLISETGTTSTSSIAITSQNICIYIQGSLHFRYKFNASRLIKVFLSPSKQNQLKIIFPNQEFVFQTRNQLEVFLIWKVILMFQTYYGNLPETHPISGDVIGLDHEVEAIALRCEAKNEAVFPVQIYISKANKESINLKLSATHFTLFSVNSPTLSLAWESSVFHCVEFKNNSLQIQIASAIQNFDFAKEKENLDKIKKQSNANIVIDCNNIGKRKLISKCISLFSESKSFPKEKQPDLPSKQFSIKMEQEQKNNQNLLPFLAEQNLRKNCFAEFNLVDGAPTIIQSNTILEPFDSPLFFYERESELFEKHQTNTLSESRFQIETCGIRQENVELVLDVKHIQFLYHKNKKLLISPYFKETRILLHSKEPLYFVLILSPIKRFLLKTKTTTERSKIYRDFTRFFNMQEDNKQNPTKIYHTLSHISTRKYSDEITKLSQSLSSLSYLRTALFNYFPDEKIKKSQIDQDLQNSSQFNIFVANSFNQIVGIGNITLYTSHFDCYSLPLFQNDPDSLFCKFFLDEDSFVNIVFPSAQTRNIFINDFSMKRRPFVDNNVLKGFAHRCTFISSKGSEEGFINLESDHYTVKTNLDSFSLIYAHSNAIEKIDKKSGKFYFSPTTYFIVEFETEAKFEIFLDDFEIKREAFISKSAGFGYETFRTFIYEKGGKLMSAKVILSRNHIAIVTDPFVAFIHMRLNLQFLVYGVKMLKIEIPEIASLILEFSQPRRRAKFIQSCRSLQNKLFDKMFLNQNLPQVFHAFFLHEKGKPSTTKIEIHSEDIIFFTQKTIIRKYIPNIKLFFDDSFPRVYRIDFTDSQKNIFFTLADNTQHEHFTSILKHHQNELHKKRKQQIEHLTIARKNLLETDFYVSLLNNDSQLIQEGILSFSDKVIEFRNIQQNIYISLDQIANITEKSNDPKSLKIDTISFSYIFSFSSPILAKSFLKTYIFVRPQNSWIVALLDENSNFLRNAKIEISKSQIILTDNDSEISFDANDSQISSRNDQPLSVKITNQDNSYIFKLYSQPNFEQFFSQLSNIYFLKKFNIQLVDEENNQNKNAFLKFQKEQIQIEISEKEKIAFSRKQTELITNPEIGNKVKLINNNETYVILFSSLKIAEQFQKSFNRLN</sequence>
<proteinExistence type="predicted"/>